<sequence length="157" mass="17694">MENMSFTEKLREAAKALASGEKTEIVIPTGYLATELAGKKSSENPASYVRTTMSRVPEVKMVGTIKIKKTMCDDDESNLFGMEVFKITLTHEKRKTVYSKADVERHKRQAVNKAAERFMTLSPNLANYAPEEYATVAKVMQELHALVKINFVNNEDE</sequence>
<dbReference type="Pfam" id="PF23796">
    <property type="entry name" value="DUF7174"/>
    <property type="match status" value="1"/>
</dbReference>
<dbReference type="EMBL" id="MG241338">
    <property type="protein sequence ID" value="ATW57845.1"/>
    <property type="molecule type" value="Genomic_DNA"/>
</dbReference>
<dbReference type="Proteomes" id="UP000240211">
    <property type="component" value="Segment"/>
</dbReference>
<evidence type="ECO:0000313" key="2">
    <source>
        <dbReference type="Proteomes" id="UP000240211"/>
    </source>
</evidence>
<evidence type="ECO:0000313" key="1">
    <source>
        <dbReference type="EMBL" id="ATW57845.1"/>
    </source>
</evidence>
<dbReference type="InterPro" id="IPR055598">
    <property type="entry name" value="DUF7174"/>
</dbReference>
<gene>
    <name evidence="1" type="ORF">YSP2_103</name>
</gene>
<proteinExistence type="predicted"/>
<reference evidence="2" key="1">
    <citation type="submission" date="2017-10" db="EMBL/GenBank/DDBJ databases">
        <authorList>
            <person name="Tie K."/>
            <person name="Feng X."/>
            <person name="Yuan Y."/>
        </authorList>
    </citation>
    <scope>NUCLEOTIDE SEQUENCE [LARGE SCALE GENOMIC DNA]</scope>
</reference>
<keyword evidence="2" id="KW-1185">Reference proteome</keyword>
<organism evidence="1 2">
    <name type="scientific">Salmonella phage YSP2</name>
    <dbReference type="NCBI Taxonomy" id="2053686"/>
    <lineage>
        <taxon>Viruses</taxon>
        <taxon>Duplodnaviria</taxon>
        <taxon>Heunggongvirae</taxon>
        <taxon>Uroviricota</taxon>
        <taxon>Caudoviricetes</taxon>
        <taxon>Drexlerviridae</taxon>
        <taxon>Tempevirinae</taxon>
        <taxon>Tlsvirus</taxon>
        <taxon>Tlsvirus YSP2</taxon>
    </lineage>
</organism>
<protein>
    <submittedName>
        <fullName evidence="1">Uncharacterized protein</fullName>
    </submittedName>
</protein>
<name>A0A2H4P6P4_9CAUD</name>
<accession>A0A2H4P6P4</accession>